<evidence type="ECO:0000313" key="2">
    <source>
        <dbReference type="EMBL" id="MBB3980933.1"/>
    </source>
</evidence>
<comment type="caution">
    <text evidence="2">The sequence shown here is derived from an EMBL/GenBank/DDBJ whole genome shotgun (WGS) entry which is preliminary data.</text>
</comment>
<evidence type="ECO:0000313" key="3">
    <source>
        <dbReference type="Proteomes" id="UP000552757"/>
    </source>
</evidence>
<accession>A0A7W6DD08</accession>
<dbReference type="InterPro" id="IPR050789">
    <property type="entry name" value="Diverse_Enzym_Activities"/>
</dbReference>
<reference evidence="2 3" key="1">
    <citation type="submission" date="2020-08" db="EMBL/GenBank/DDBJ databases">
        <title>Genomic Encyclopedia of Type Strains, Phase IV (KMG-IV): sequencing the most valuable type-strain genomes for metagenomic binning, comparative biology and taxonomic classification.</title>
        <authorList>
            <person name="Goeker M."/>
        </authorList>
    </citation>
    <scope>NUCLEOTIDE SEQUENCE [LARGE SCALE GENOMIC DNA]</scope>
    <source>
        <strain evidence="2 3">DSM 29348</strain>
    </source>
</reference>
<dbReference type="EMBL" id="JACIEB010000001">
    <property type="protein sequence ID" value="MBB3980933.1"/>
    <property type="molecule type" value="Genomic_DNA"/>
</dbReference>
<dbReference type="PANTHER" id="PTHR43283:SF3">
    <property type="entry name" value="BETA-LACTAMASE FAMILY PROTEIN (AFU_ORTHOLOGUE AFUA_5G07500)"/>
    <property type="match status" value="1"/>
</dbReference>
<dbReference type="Gene3D" id="3.40.710.10">
    <property type="entry name" value="DD-peptidase/beta-lactamase superfamily"/>
    <property type="match status" value="1"/>
</dbReference>
<name>A0A7W6DD08_9SPHN</name>
<organism evidence="2 3">
    <name type="scientific">Sphingobium fontiphilum</name>
    <dbReference type="NCBI Taxonomy" id="944425"/>
    <lineage>
        <taxon>Bacteria</taxon>
        <taxon>Pseudomonadati</taxon>
        <taxon>Pseudomonadota</taxon>
        <taxon>Alphaproteobacteria</taxon>
        <taxon>Sphingomonadales</taxon>
        <taxon>Sphingomonadaceae</taxon>
        <taxon>Sphingobium</taxon>
    </lineage>
</organism>
<feature type="domain" description="Beta-lactamase-related" evidence="1">
    <location>
        <begin position="36"/>
        <end position="399"/>
    </location>
</feature>
<dbReference type="AlphaFoldDB" id="A0A7W6DD08"/>
<dbReference type="Pfam" id="PF00144">
    <property type="entry name" value="Beta-lactamase"/>
    <property type="match status" value="1"/>
</dbReference>
<proteinExistence type="predicted"/>
<evidence type="ECO:0000259" key="1">
    <source>
        <dbReference type="Pfam" id="PF00144"/>
    </source>
</evidence>
<gene>
    <name evidence="2" type="ORF">GGR44_000564</name>
</gene>
<keyword evidence="3" id="KW-1185">Reference proteome</keyword>
<dbReference type="SUPFAM" id="SSF56601">
    <property type="entry name" value="beta-lactamase/transpeptidase-like"/>
    <property type="match status" value="1"/>
</dbReference>
<dbReference type="Proteomes" id="UP000552757">
    <property type="component" value="Unassembled WGS sequence"/>
</dbReference>
<sequence>MTTMDEGQGVYAEAAQAAGMDPAGLQRAVDFLDRTYLNSGAIPHFHLLVSRGERVVVDAVRGQARETGEPLRQDSLYRIASMTKPVTSVAFMMMVEEGKVALDDPVATVLPEFAGVSVGMERRAPDRPMLMVDLLRHTSGLTYGLQRQTDIDAIYRERGLDEFQQNRSSDEFIAALADIPLEFSPGDKWNYSVSTDVLGVVVERLAGMDLEEMFRTRIFEPLGMTDSFFRLPEDRTERMTDAWQLTPERKLALVDRGARSGWRRAQRFYSGGGGLVSSTADYHRFARMLLRGGELDGARLLQAATVERMRSNHLPGDRDLTAMSTAMFSEAGYAGVGFGLGFAVTQNPSLGVREGSVGEYYWGGIFSTYFFIDPIEDLILLFMTQHLPSTVYPVRAEIRALVQSALVQRKGG</sequence>
<dbReference type="InterPro" id="IPR012338">
    <property type="entry name" value="Beta-lactam/transpept-like"/>
</dbReference>
<dbReference type="InterPro" id="IPR001466">
    <property type="entry name" value="Beta-lactam-related"/>
</dbReference>
<protein>
    <submittedName>
        <fullName evidence="2">CubicO group peptidase (Beta-lactamase class C family)</fullName>
    </submittedName>
</protein>
<dbReference type="PANTHER" id="PTHR43283">
    <property type="entry name" value="BETA-LACTAMASE-RELATED"/>
    <property type="match status" value="1"/>
</dbReference>